<keyword evidence="7 8" id="KW-0539">Nucleus</keyword>
<feature type="region of interest" description="Disordered" evidence="9">
    <location>
        <begin position="207"/>
        <end position="232"/>
    </location>
</feature>
<dbReference type="Pfam" id="PF10232">
    <property type="entry name" value="Med8"/>
    <property type="match status" value="1"/>
</dbReference>
<evidence type="ECO:0000313" key="11">
    <source>
        <dbReference type="WBParaSite" id="scaffold3336_cov240.g6458"/>
    </source>
</evidence>
<proteinExistence type="inferred from homology"/>
<name>A0A915M723_MELJA</name>
<evidence type="ECO:0000256" key="9">
    <source>
        <dbReference type="SAM" id="MobiDB-lite"/>
    </source>
</evidence>
<dbReference type="GO" id="GO:0006357">
    <property type="term" value="P:regulation of transcription by RNA polymerase II"/>
    <property type="evidence" value="ECO:0007669"/>
    <property type="project" value="InterPro"/>
</dbReference>
<evidence type="ECO:0000256" key="5">
    <source>
        <dbReference type="ARBA" id="ARBA00023159"/>
    </source>
</evidence>
<protein>
    <recommendedName>
        <fullName evidence="8">Mediator of RNA polymerase II transcription subunit 8</fullName>
    </recommendedName>
    <alternativeName>
        <fullName evidence="8">Mediator complex subunit 8</fullName>
    </alternativeName>
</protein>
<dbReference type="GO" id="GO:0016592">
    <property type="term" value="C:mediator complex"/>
    <property type="evidence" value="ECO:0007669"/>
    <property type="project" value="InterPro"/>
</dbReference>
<evidence type="ECO:0000256" key="4">
    <source>
        <dbReference type="ARBA" id="ARBA00023015"/>
    </source>
</evidence>
<dbReference type="WBParaSite" id="scaffold3336_cov240.g6458">
    <property type="protein sequence ID" value="scaffold3336_cov240.g6458"/>
    <property type="gene ID" value="scaffold3336_cov240.g6458"/>
</dbReference>
<feature type="compositionally biased region" description="Low complexity" evidence="9">
    <location>
        <begin position="207"/>
        <end position="221"/>
    </location>
</feature>
<organism evidence="10 11">
    <name type="scientific">Meloidogyne javanica</name>
    <name type="common">Root-knot nematode worm</name>
    <dbReference type="NCBI Taxonomy" id="6303"/>
    <lineage>
        <taxon>Eukaryota</taxon>
        <taxon>Metazoa</taxon>
        <taxon>Ecdysozoa</taxon>
        <taxon>Nematoda</taxon>
        <taxon>Chromadorea</taxon>
        <taxon>Rhabditida</taxon>
        <taxon>Tylenchina</taxon>
        <taxon>Tylenchomorpha</taxon>
        <taxon>Tylenchoidea</taxon>
        <taxon>Meloidogynidae</taxon>
        <taxon>Meloidogyninae</taxon>
        <taxon>Meloidogyne</taxon>
        <taxon>Meloidogyne incognita group</taxon>
    </lineage>
</organism>
<dbReference type="GO" id="GO:0070847">
    <property type="term" value="C:core mediator complex"/>
    <property type="evidence" value="ECO:0007669"/>
    <property type="project" value="TreeGrafter"/>
</dbReference>
<comment type="subunit">
    <text evidence="3 8">Component of the Mediator complex.</text>
</comment>
<evidence type="ECO:0000256" key="7">
    <source>
        <dbReference type="ARBA" id="ARBA00023242"/>
    </source>
</evidence>
<dbReference type="PANTHER" id="PTHR13074:SF9">
    <property type="entry name" value="MEDIATOR OF RNA POLYMERASE II TRANSCRIPTION SUBUNIT 8"/>
    <property type="match status" value="1"/>
</dbReference>
<keyword evidence="5 8" id="KW-0010">Activator</keyword>
<keyword evidence="10" id="KW-1185">Reference proteome</keyword>
<evidence type="ECO:0000256" key="3">
    <source>
        <dbReference type="ARBA" id="ARBA00011837"/>
    </source>
</evidence>
<evidence type="ECO:0000256" key="1">
    <source>
        <dbReference type="ARBA" id="ARBA00004123"/>
    </source>
</evidence>
<dbReference type="AlphaFoldDB" id="A0A915M723"/>
<accession>A0A915M723</accession>
<evidence type="ECO:0000256" key="2">
    <source>
        <dbReference type="ARBA" id="ARBA00005716"/>
    </source>
</evidence>
<evidence type="ECO:0000313" key="10">
    <source>
        <dbReference type="Proteomes" id="UP000887561"/>
    </source>
</evidence>
<keyword evidence="4 8" id="KW-0805">Transcription regulation</keyword>
<comment type="function">
    <text evidence="8">Component of the Mediator complex, a coactivator involved in the regulated transcription of nearly all RNA polymerase II-dependent genes. Mediator functions as a bridge to convey information from gene-specific regulatory proteins to the basal RNA polymerase II transcription machinery. Mediator is recruited to promoters by direct interactions with regulatory proteins and serves as a scaffold for the assembly of a functional preinitiation complex with RNA polymerase II and the general transcription factors.</text>
</comment>
<comment type="subcellular location">
    <subcellularLocation>
        <location evidence="1 8">Nucleus</location>
    </subcellularLocation>
</comment>
<gene>
    <name evidence="8" type="primary">MED8</name>
</gene>
<comment type="similarity">
    <text evidence="2 8">Belongs to the Mediator complex subunit 8 family.</text>
</comment>
<evidence type="ECO:0000256" key="8">
    <source>
        <dbReference type="RuleBase" id="RU364144"/>
    </source>
</evidence>
<reference evidence="11" key="1">
    <citation type="submission" date="2022-11" db="UniProtKB">
        <authorList>
            <consortium name="WormBaseParasite"/>
        </authorList>
    </citation>
    <scope>IDENTIFICATION</scope>
</reference>
<dbReference type="GO" id="GO:0000978">
    <property type="term" value="F:RNA polymerase II cis-regulatory region sequence-specific DNA binding"/>
    <property type="evidence" value="ECO:0007669"/>
    <property type="project" value="TreeGrafter"/>
</dbReference>
<sequence>MDQSIAQQKIKDLTTEIEGKIQQVNATVCDLLYSLDLQEQGGKCDWSDIVQKFCSLSSTFSKLEQILRKPGIDFDDNAKLLKMTQLVPQIVSLEHDNTLQEITEGRLSTFDHNIVPILLRTKLKPDVEDEELSIDRDRLSKQIDVNKQFLQIKSINAHVDMLCSKLSEFSRLHVLDRKEFQQSSHEETMKLVKAVCLGKGIQPKTSAMATTASPSKPSTSAVYQHVKPEIKR</sequence>
<dbReference type="Proteomes" id="UP000887561">
    <property type="component" value="Unplaced"/>
</dbReference>
<dbReference type="InterPro" id="IPR019364">
    <property type="entry name" value="Mediatior_Med8_fun/met"/>
</dbReference>
<dbReference type="PANTHER" id="PTHR13074">
    <property type="entry name" value="MEDIATOR OF RNA POLYMERASE II TRANSCRIPTION SUBUNIT 8"/>
    <property type="match status" value="1"/>
</dbReference>
<evidence type="ECO:0000256" key="6">
    <source>
        <dbReference type="ARBA" id="ARBA00023163"/>
    </source>
</evidence>
<dbReference type="GO" id="GO:0003712">
    <property type="term" value="F:transcription coregulator activity"/>
    <property type="evidence" value="ECO:0007669"/>
    <property type="project" value="InterPro"/>
</dbReference>
<keyword evidence="6 8" id="KW-0804">Transcription</keyword>